<reference evidence="2" key="1">
    <citation type="submission" date="2023-06" db="EMBL/GenBank/DDBJ databases">
        <title>Male Hemibagrus guttatus genome.</title>
        <authorList>
            <person name="Bian C."/>
        </authorList>
    </citation>
    <scope>NUCLEOTIDE SEQUENCE</scope>
    <source>
        <strain evidence="2">Male_cb2023</strain>
        <tissue evidence="2">Muscle</tissue>
    </source>
</reference>
<dbReference type="AlphaFoldDB" id="A0AAE0QBZ3"/>
<name>A0AAE0QBZ3_9TELE</name>
<proteinExistence type="predicted"/>
<accession>A0AAE0QBZ3</accession>
<keyword evidence="3" id="KW-1185">Reference proteome</keyword>
<organism evidence="2 3">
    <name type="scientific">Hemibagrus guttatus</name>
    <dbReference type="NCBI Taxonomy" id="175788"/>
    <lineage>
        <taxon>Eukaryota</taxon>
        <taxon>Metazoa</taxon>
        <taxon>Chordata</taxon>
        <taxon>Craniata</taxon>
        <taxon>Vertebrata</taxon>
        <taxon>Euteleostomi</taxon>
        <taxon>Actinopterygii</taxon>
        <taxon>Neopterygii</taxon>
        <taxon>Teleostei</taxon>
        <taxon>Ostariophysi</taxon>
        <taxon>Siluriformes</taxon>
        <taxon>Bagridae</taxon>
        <taxon>Hemibagrus</taxon>
    </lineage>
</organism>
<protein>
    <submittedName>
        <fullName evidence="2">Uncharacterized protein</fullName>
    </submittedName>
</protein>
<feature type="compositionally biased region" description="Basic residues" evidence="1">
    <location>
        <begin position="79"/>
        <end position="88"/>
    </location>
</feature>
<comment type="caution">
    <text evidence="2">The sequence shown here is derived from an EMBL/GenBank/DDBJ whole genome shotgun (WGS) entry which is preliminary data.</text>
</comment>
<feature type="compositionally biased region" description="Polar residues" evidence="1">
    <location>
        <begin position="67"/>
        <end position="76"/>
    </location>
</feature>
<evidence type="ECO:0000313" key="2">
    <source>
        <dbReference type="EMBL" id="KAK3517878.1"/>
    </source>
</evidence>
<dbReference type="Proteomes" id="UP001274896">
    <property type="component" value="Unassembled WGS sequence"/>
</dbReference>
<gene>
    <name evidence="2" type="ORF">QTP70_021930</name>
</gene>
<feature type="region of interest" description="Disordered" evidence="1">
    <location>
        <begin position="67"/>
        <end position="122"/>
    </location>
</feature>
<sequence>MIIGVSLPSITDMYTVHCIRKARSIVGAPDLALGREQMSFAESNLHSRVHDQEAKAGAEAWRMSTAVPQLQGSSDIRQLHKMGRKRPPPRMPGDVLHGTLPRQAAAPAGKVVDTTSPGEPLKRVWPQNMKLSGVLHSNPIAKRRL</sequence>
<evidence type="ECO:0000313" key="3">
    <source>
        <dbReference type="Proteomes" id="UP001274896"/>
    </source>
</evidence>
<evidence type="ECO:0000256" key="1">
    <source>
        <dbReference type="SAM" id="MobiDB-lite"/>
    </source>
</evidence>
<dbReference type="EMBL" id="JAUCMX010000018">
    <property type="protein sequence ID" value="KAK3517878.1"/>
    <property type="molecule type" value="Genomic_DNA"/>
</dbReference>